<comment type="caution">
    <text evidence="1">The sequence shown here is derived from an EMBL/GenBank/DDBJ whole genome shotgun (WGS) entry which is preliminary data.</text>
</comment>
<protein>
    <submittedName>
        <fullName evidence="1">Uncharacterized protein</fullName>
    </submittedName>
</protein>
<dbReference type="EMBL" id="SORL01000010">
    <property type="protein sequence ID" value="TDY61101.1"/>
    <property type="molecule type" value="Genomic_DNA"/>
</dbReference>
<sequence>MKINNQNIYGGNQQFADLIINSKDNKIDELDRKFLKLVYENTNSIEKREELIRSLSDIKENDADEESTQKSRNILSNFLKVIPGEAGKQIVKELIENGSEYLTGII</sequence>
<evidence type="ECO:0000313" key="1">
    <source>
        <dbReference type="EMBL" id="TDY61101.1"/>
    </source>
</evidence>
<dbReference type="RefSeq" id="WP_133968570.1">
    <property type="nucleotide sequence ID" value="NZ_SORL01000010.1"/>
</dbReference>
<proteinExistence type="predicted"/>
<organism evidence="1 2">
    <name type="scientific">Algibacter lectus</name>
    <dbReference type="NCBI Taxonomy" id="221126"/>
    <lineage>
        <taxon>Bacteria</taxon>
        <taxon>Pseudomonadati</taxon>
        <taxon>Bacteroidota</taxon>
        <taxon>Flavobacteriia</taxon>
        <taxon>Flavobacteriales</taxon>
        <taxon>Flavobacteriaceae</taxon>
        <taxon>Algibacter</taxon>
    </lineage>
</organism>
<name>A0A4V3HGF4_9FLAO</name>
<dbReference type="Proteomes" id="UP000294824">
    <property type="component" value="Unassembled WGS sequence"/>
</dbReference>
<gene>
    <name evidence="1" type="ORF">DFQ06_3117</name>
</gene>
<keyword evidence="2" id="KW-1185">Reference proteome</keyword>
<reference evidence="1 2" key="1">
    <citation type="submission" date="2019-03" db="EMBL/GenBank/DDBJ databases">
        <title>Genomic Encyclopedia of Type Strains, Phase III (KMG-III): the genomes of soil and plant-associated and newly described type strains.</title>
        <authorList>
            <person name="Whitman W."/>
        </authorList>
    </citation>
    <scope>NUCLEOTIDE SEQUENCE [LARGE SCALE GENOMIC DNA]</scope>
    <source>
        <strain evidence="1 2">CECT 8301</strain>
    </source>
</reference>
<accession>A0A4V3HGF4</accession>
<evidence type="ECO:0000313" key="2">
    <source>
        <dbReference type="Proteomes" id="UP000294824"/>
    </source>
</evidence>
<dbReference type="AlphaFoldDB" id="A0A4V3HGF4"/>